<protein>
    <submittedName>
        <fullName evidence="1">Uncharacterized protein</fullName>
    </submittedName>
</protein>
<proteinExistence type="predicted"/>
<accession>A0AAV6HNG4</accession>
<dbReference type="AlphaFoldDB" id="A0AAV6HNG4"/>
<sequence length="79" mass="9302">MYRSAVLLVHASRYGSEIYRIGIIIFSWSRQCENYQEDLQKTVGSPFNYREDCLVLDHYIGQMAYGLEHLIPRVNLMTQ</sequence>
<reference evidence="1 2" key="1">
    <citation type="submission" date="2020-08" db="EMBL/GenBank/DDBJ databases">
        <title>Plant Genome Project.</title>
        <authorList>
            <person name="Zhang R.-G."/>
        </authorList>
    </citation>
    <scope>NUCLEOTIDE SEQUENCE [LARGE SCALE GENOMIC DNA]</scope>
    <source>
        <strain evidence="1">WSP0</strain>
        <tissue evidence="1">Leaf</tissue>
    </source>
</reference>
<evidence type="ECO:0000313" key="2">
    <source>
        <dbReference type="Proteomes" id="UP000823749"/>
    </source>
</evidence>
<evidence type="ECO:0000313" key="1">
    <source>
        <dbReference type="EMBL" id="KAG5515599.1"/>
    </source>
</evidence>
<keyword evidence="2" id="KW-1185">Reference proteome</keyword>
<gene>
    <name evidence="1" type="ORF">RHGRI_036591</name>
</gene>
<organism evidence="1 2">
    <name type="scientific">Rhododendron griersonianum</name>
    <dbReference type="NCBI Taxonomy" id="479676"/>
    <lineage>
        <taxon>Eukaryota</taxon>
        <taxon>Viridiplantae</taxon>
        <taxon>Streptophyta</taxon>
        <taxon>Embryophyta</taxon>
        <taxon>Tracheophyta</taxon>
        <taxon>Spermatophyta</taxon>
        <taxon>Magnoliopsida</taxon>
        <taxon>eudicotyledons</taxon>
        <taxon>Gunneridae</taxon>
        <taxon>Pentapetalae</taxon>
        <taxon>asterids</taxon>
        <taxon>Ericales</taxon>
        <taxon>Ericaceae</taxon>
        <taxon>Ericoideae</taxon>
        <taxon>Rhodoreae</taxon>
        <taxon>Rhododendron</taxon>
    </lineage>
</organism>
<dbReference type="EMBL" id="JACTNZ010000013">
    <property type="protein sequence ID" value="KAG5515599.1"/>
    <property type="molecule type" value="Genomic_DNA"/>
</dbReference>
<comment type="caution">
    <text evidence="1">The sequence shown here is derived from an EMBL/GenBank/DDBJ whole genome shotgun (WGS) entry which is preliminary data.</text>
</comment>
<dbReference type="Proteomes" id="UP000823749">
    <property type="component" value="Chromosome 13"/>
</dbReference>
<name>A0AAV6HNG4_9ERIC</name>